<evidence type="ECO:0000259" key="8">
    <source>
        <dbReference type="Pfam" id="PF06429"/>
    </source>
</evidence>
<evidence type="ECO:0000256" key="2">
    <source>
        <dbReference type="ARBA" id="ARBA00009677"/>
    </source>
</evidence>
<dbReference type="Proteomes" id="UP001272242">
    <property type="component" value="Unassembled WGS sequence"/>
</dbReference>
<dbReference type="SUPFAM" id="SSF117143">
    <property type="entry name" value="Flagellar hook protein flgE"/>
    <property type="match status" value="1"/>
</dbReference>
<evidence type="ECO:0000256" key="6">
    <source>
        <dbReference type="RuleBase" id="RU362116"/>
    </source>
</evidence>
<accession>A0ABU5F5Q8</accession>
<evidence type="ECO:0000256" key="3">
    <source>
        <dbReference type="ARBA" id="ARBA00017948"/>
    </source>
</evidence>
<dbReference type="Pfam" id="PF22692">
    <property type="entry name" value="LlgE_F_G_D1"/>
    <property type="match status" value="1"/>
</dbReference>
<dbReference type="InterPro" id="IPR001444">
    <property type="entry name" value="Flag_bb_rod_N"/>
</dbReference>
<dbReference type="Pfam" id="PF00460">
    <property type="entry name" value="Flg_bb_rod"/>
    <property type="match status" value="1"/>
</dbReference>
<comment type="subcellular location">
    <subcellularLocation>
        <location evidence="1 6">Bacterial flagellum basal body</location>
    </subcellularLocation>
</comment>
<proteinExistence type="inferred from homology"/>
<organism evidence="10 11">
    <name type="scientific">Gemmata algarum</name>
    <dbReference type="NCBI Taxonomy" id="2975278"/>
    <lineage>
        <taxon>Bacteria</taxon>
        <taxon>Pseudomonadati</taxon>
        <taxon>Planctomycetota</taxon>
        <taxon>Planctomycetia</taxon>
        <taxon>Gemmatales</taxon>
        <taxon>Gemmataceae</taxon>
        <taxon>Gemmata</taxon>
    </lineage>
</organism>
<dbReference type="InterPro" id="IPR020013">
    <property type="entry name" value="Flagellar_FlgE/F/G"/>
</dbReference>
<feature type="domain" description="Flagellar hook protein FlgE/F/G-like D1" evidence="9">
    <location>
        <begin position="96"/>
        <end position="159"/>
    </location>
</feature>
<dbReference type="NCBIfam" id="TIGR03506">
    <property type="entry name" value="FlgEFG_subfam"/>
    <property type="match status" value="2"/>
</dbReference>
<keyword evidence="10" id="KW-0969">Cilium</keyword>
<keyword evidence="4 6" id="KW-0975">Bacterial flagellum</keyword>
<keyword evidence="11" id="KW-1185">Reference proteome</keyword>
<dbReference type="InterPro" id="IPR037925">
    <property type="entry name" value="FlgE/F/G-like"/>
</dbReference>
<feature type="domain" description="Flagellar basal body rod protein N-terminal" evidence="7">
    <location>
        <begin position="9"/>
        <end position="36"/>
    </location>
</feature>
<evidence type="ECO:0000256" key="4">
    <source>
        <dbReference type="ARBA" id="ARBA00023143"/>
    </source>
</evidence>
<reference evidence="11" key="1">
    <citation type="journal article" date="2023" name="Mar. Drugs">
        <title>Gemmata algarum, a Novel Planctomycete Isolated from an Algal Mat, Displays Antimicrobial Activity.</title>
        <authorList>
            <person name="Kumar G."/>
            <person name="Kallscheuer N."/>
            <person name="Kashif M."/>
            <person name="Ahamad S."/>
            <person name="Jagadeeshwari U."/>
            <person name="Pannikurungottu S."/>
            <person name="Haufschild T."/>
            <person name="Kabuu M."/>
            <person name="Sasikala C."/>
            <person name="Jogler C."/>
            <person name="Ramana C."/>
        </authorList>
    </citation>
    <scope>NUCLEOTIDE SEQUENCE [LARGE SCALE GENOMIC DNA]</scope>
    <source>
        <strain evidence="11">JC673</strain>
    </source>
</reference>
<gene>
    <name evidence="10" type="primary">flgG</name>
    <name evidence="10" type="ORF">R5W23_003583</name>
</gene>
<dbReference type="PANTHER" id="PTHR30435">
    <property type="entry name" value="FLAGELLAR PROTEIN"/>
    <property type="match status" value="1"/>
</dbReference>
<dbReference type="Pfam" id="PF06429">
    <property type="entry name" value="Flg_bbr_C"/>
    <property type="match status" value="1"/>
</dbReference>
<dbReference type="InterPro" id="IPR010930">
    <property type="entry name" value="Flg_bb/hook_C_dom"/>
</dbReference>
<evidence type="ECO:0000313" key="11">
    <source>
        <dbReference type="Proteomes" id="UP001272242"/>
    </source>
</evidence>
<evidence type="ECO:0000313" key="10">
    <source>
        <dbReference type="EMBL" id="MDY3562137.1"/>
    </source>
</evidence>
<name>A0ABU5F5Q8_9BACT</name>
<comment type="caution">
    <text evidence="10">The sequence shown here is derived from an EMBL/GenBank/DDBJ whole genome shotgun (WGS) entry which is preliminary data.</text>
</comment>
<dbReference type="InterPro" id="IPR012834">
    <property type="entry name" value="FlgG_G_neg"/>
</dbReference>
<evidence type="ECO:0000259" key="9">
    <source>
        <dbReference type="Pfam" id="PF22692"/>
    </source>
</evidence>
<dbReference type="NCBIfam" id="TIGR02488">
    <property type="entry name" value="flgG_G_neg"/>
    <property type="match status" value="1"/>
</dbReference>
<keyword evidence="10" id="KW-0966">Cell projection</keyword>
<comment type="similarity">
    <text evidence="2 6">Belongs to the flagella basal body rod proteins family.</text>
</comment>
<evidence type="ECO:0000259" key="7">
    <source>
        <dbReference type="Pfam" id="PF00460"/>
    </source>
</evidence>
<dbReference type="InterPro" id="IPR053967">
    <property type="entry name" value="LlgE_F_G-like_D1"/>
</dbReference>
<sequence length="261" mass="26806">MLASAITSSASGIRAASTYLDVTSNNIANSDTPGYKTGQITFQDQLYRTADPVGAPTTGVTPPSGTQIGSGVAVDAISGKFTQGAALESTGRFDLAIQGDGFFQVILPDGSTGYTRAGNFVTDNTGQLVTPQGYRLVSDLIVPANTTAITVAPDGTVSAALDNGTAQVIGQVTLTRFVNPGGLSRSGDNVYTATPAAGDAITGAPNTNGIGSVESGRLEQSNVELSNELVNLIVAQQAFRFNTQALQLESQVLQVTTDLIR</sequence>
<feature type="domain" description="Flagellar basal-body/hook protein C-terminal" evidence="8">
    <location>
        <begin position="215"/>
        <end position="259"/>
    </location>
</feature>
<dbReference type="RefSeq" id="WP_320688469.1">
    <property type="nucleotide sequence ID" value="NZ_JAXBLV010000208.1"/>
</dbReference>
<dbReference type="PANTHER" id="PTHR30435:SF19">
    <property type="entry name" value="FLAGELLAR BASAL-BODY ROD PROTEIN FLGG"/>
    <property type="match status" value="1"/>
</dbReference>
<keyword evidence="10" id="KW-0282">Flagellum</keyword>
<dbReference type="EMBL" id="JAXBLV010000208">
    <property type="protein sequence ID" value="MDY3562137.1"/>
    <property type="molecule type" value="Genomic_DNA"/>
</dbReference>
<protein>
    <recommendedName>
        <fullName evidence="3 5">Flagellar basal-body rod protein FlgG</fullName>
    </recommendedName>
</protein>
<evidence type="ECO:0000256" key="1">
    <source>
        <dbReference type="ARBA" id="ARBA00004117"/>
    </source>
</evidence>
<evidence type="ECO:0000256" key="5">
    <source>
        <dbReference type="NCBIfam" id="TIGR02488"/>
    </source>
</evidence>